<dbReference type="InterPro" id="IPR021312">
    <property type="entry name" value="DUF2889"/>
</dbReference>
<dbReference type="AlphaFoldDB" id="B8FGJ9"/>
<reference evidence="1 2" key="1">
    <citation type="journal article" date="2012" name="Environ. Microbiol.">
        <title>The genome sequence of Desulfatibacillum alkenivorans AK-01: a blueprint for anaerobic alkane oxidation.</title>
        <authorList>
            <person name="Callaghan A.V."/>
            <person name="Morris B.E."/>
            <person name="Pereira I.A."/>
            <person name="McInerney M.J."/>
            <person name="Austin R.N."/>
            <person name="Groves J.T."/>
            <person name="Kukor J.J."/>
            <person name="Suflita J.M."/>
            <person name="Young L.Y."/>
            <person name="Zylstra G.J."/>
            <person name="Wawrik B."/>
        </authorList>
    </citation>
    <scope>NUCLEOTIDE SEQUENCE [LARGE SCALE GENOMIC DNA]</scope>
    <source>
        <strain evidence="1 2">AK-01</strain>
    </source>
</reference>
<dbReference type="KEGG" id="dal:Dalk_3218"/>
<dbReference type="HOGENOM" id="CLU_083007_1_0_7"/>
<evidence type="ECO:0000313" key="2">
    <source>
        <dbReference type="Proteomes" id="UP000000739"/>
    </source>
</evidence>
<dbReference type="eggNOG" id="ENOG5031947">
    <property type="taxonomic scope" value="Bacteria"/>
</dbReference>
<dbReference type="Pfam" id="PF11136">
    <property type="entry name" value="DUF2889"/>
    <property type="match status" value="1"/>
</dbReference>
<name>B8FGJ9_DESAL</name>
<sequence>MATSSLKTVVENAKPVHTRNLEVASYPAPDGNIVVEGWLRDERHVGIYRGFDAEIKGPGAVHGLCVRFLVGGYPITILDAEADMVTIPNEHCVEIKDSVKKVIGETITSGYSERIRHLLKGTKGCTHLTHLMVVMGPAALHGFWTLHAQNPRPIPKSMDEVGGLEYLINSCHLWAEDGLHMQAIREAVEKAAQEDGK</sequence>
<proteinExistence type="predicted"/>
<accession>B8FGJ9</accession>
<evidence type="ECO:0008006" key="3">
    <source>
        <dbReference type="Google" id="ProtNLM"/>
    </source>
</evidence>
<gene>
    <name evidence="1" type="ordered locus">Dalk_3218</name>
</gene>
<dbReference type="EMBL" id="CP001322">
    <property type="protein sequence ID" value="ACL04908.1"/>
    <property type="molecule type" value="Genomic_DNA"/>
</dbReference>
<dbReference type="Proteomes" id="UP000000739">
    <property type="component" value="Chromosome"/>
</dbReference>
<protein>
    <recommendedName>
        <fullName evidence="3">DUF2889 domain-containing protein</fullName>
    </recommendedName>
</protein>
<dbReference type="RefSeq" id="WP_015947968.1">
    <property type="nucleotide sequence ID" value="NC_011768.1"/>
</dbReference>
<organism evidence="1 2">
    <name type="scientific">Desulfatibacillum aliphaticivorans</name>
    <dbReference type="NCBI Taxonomy" id="218208"/>
    <lineage>
        <taxon>Bacteria</taxon>
        <taxon>Pseudomonadati</taxon>
        <taxon>Thermodesulfobacteriota</taxon>
        <taxon>Desulfobacteria</taxon>
        <taxon>Desulfobacterales</taxon>
        <taxon>Desulfatibacillaceae</taxon>
        <taxon>Desulfatibacillum</taxon>
    </lineage>
</organism>
<keyword evidence="2" id="KW-1185">Reference proteome</keyword>
<evidence type="ECO:0000313" key="1">
    <source>
        <dbReference type="EMBL" id="ACL04908.1"/>
    </source>
</evidence>